<evidence type="ECO:0000313" key="2">
    <source>
        <dbReference type="EMBL" id="KRX88478.1"/>
    </source>
</evidence>
<dbReference type="EMBL" id="JYDU01000234">
    <property type="protein sequence ID" value="KRX88480.1"/>
    <property type="molecule type" value="Genomic_DNA"/>
</dbReference>
<feature type="region of interest" description="Disordered" evidence="1">
    <location>
        <begin position="1"/>
        <end position="20"/>
    </location>
</feature>
<protein>
    <submittedName>
        <fullName evidence="3">Uncharacterized protein</fullName>
    </submittedName>
</protein>
<name>A0A0V0XKI5_TRIPS</name>
<proteinExistence type="predicted"/>
<organism evidence="3 4">
    <name type="scientific">Trichinella pseudospiralis</name>
    <name type="common">Parasitic roundworm</name>
    <dbReference type="NCBI Taxonomy" id="6337"/>
    <lineage>
        <taxon>Eukaryota</taxon>
        <taxon>Metazoa</taxon>
        <taxon>Ecdysozoa</taxon>
        <taxon>Nematoda</taxon>
        <taxon>Enoplea</taxon>
        <taxon>Dorylaimia</taxon>
        <taxon>Trichinellida</taxon>
        <taxon>Trichinellidae</taxon>
        <taxon>Trichinella</taxon>
    </lineage>
</organism>
<dbReference type="AlphaFoldDB" id="A0A0V0XKI5"/>
<evidence type="ECO:0000313" key="3">
    <source>
        <dbReference type="EMBL" id="KRX88480.1"/>
    </source>
</evidence>
<accession>A0A0V0XKI5</accession>
<reference evidence="3 4" key="1">
    <citation type="submission" date="2015-01" db="EMBL/GenBank/DDBJ databases">
        <title>Evolution of Trichinella species and genotypes.</title>
        <authorList>
            <person name="Korhonen P.K."/>
            <person name="Edoardo P."/>
            <person name="Giuseppe L.R."/>
            <person name="Gasser R.B."/>
        </authorList>
    </citation>
    <scope>NUCLEOTIDE SEQUENCE [LARGE SCALE GENOMIC DNA]</scope>
    <source>
        <strain evidence="3">ISS141</strain>
    </source>
</reference>
<comment type="caution">
    <text evidence="3">The sequence shown here is derived from an EMBL/GenBank/DDBJ whole genome shotgun (WGS) entry which is preliminary data.</text>
</comment>
<sequence>MAQAPAERNEYRLQRSSVASASENVTELPLFEEGSFLEDRALILIEFLICWNIT</sequence>
<gene>
    <name evidence="2" type="ORF">T4E_6445</name>
    <name evidence="3" type="ORF">T4E_8262</name>
</gene>
<dbReference type="Proteomes" id="UP000054815">
    <property type="component" value="Unassembled WGS sequence"/>
</dbReference>
<dbReference type="EMBL" id="JYDU01000234">
    <property type="protein sequence ID" value="KRX88478.1"/>
    <property type="molecule type" value="Genomic_DNA"/>
</dbReference>
<evidence type="ECO:0000313" key="4">
    <source>
        <dbReference type="Proteomes" id="UP000054815"/>
    </source>
</evidence>
<evidence type="ECO:0000256" key="1">
    <source>
        <dbReference type="SAM" id="MobiDB-lite"/>
    </source>
</evidence>